<dbReference type="CDD" id="cd06261">
    <property type="entry name" value="TM_PBP2"/>
    <property type="match status" value="1"/>
</dbReference>
<feature type="transmembrane region" description="Helical" evidence="7">
    <location>
        <begin position="281"/>
        <end position="303"/>
    </location>
</feature>
<dbReference type="HOGENOM" id="CLU_036879_1_2_3"/>
<dbReference type="InterPro" id="IPR045621">
    <property type="entry name" value="BPD_transp_1_N"/>
</dbReference>
<keyword evidence="3" id="KW-1003">Cell membrane</keyword>
<evidence type="ECO:0000256" key="4">
    <source>
        <dbReference type="ARBA" id="ARBA00022692"/>
    </source>
</evidence>
<feature type="transmembrane region" description="Helical" evidence="7">
    <location>
        <begin position="103"/>
        <end position="123"/>
    </location>
</feature>
<evidence type="ECO:0000256" key="7">
    <source>
        <dbReference type="RuleBase" id="RU363032"/>
    </source>
</evidence>
<dbReference type="InterPro" id="IPR000515">
    <property type="entry name" value="MetI-like"/>
</dbReference>
<dbReference type="PANTHER" id="PTHR43163:SF6">
    <property type="entry name" value="DIPEPTIDE TRANSPORT SYSTEM PERMEASE PROTEIN DPPB-RELATED"/>
    <property type="match status" value="1"/>
</dbReference>
<dbReference type="SUPFAM" id="SSF161098">
    <property type="entry name" value="MetI-like"/>
    <property type="match status" value="1"/>
</dbReference>
<keyword evidence="6 7" id="KW-0472">Membrane</keyword>
<dbReference type="STRING" id="329726.AM1_2080"/>
<dbReference type="KEGG" id="amr:AM1_2080"/>
<evidence type="ECO:0000256" key="6">
    <source>
        <dbReference type="ARBA" id="ARBA00023136"/>
    </source>
</evidence>
<dbReference type="AlphaFoldDB" id="B0BYS9"/>
<feature type="transmembrane region" description="Helical" evidence="7">
    <location>
        <begin position="233"/>
        <end position="253"/>
    </location>
</feature>
<feature type="transmembrane region" description="Helical" evidence="7">
    <location>
        <begin position="176"/>
        <end position="196"/>
    </location>
</feature>
<feature type="transmembrane region" description="Helical" evidence="7">
    <location>
        <begin position="9"/>
        <end position="30"/>
    </location>
</feature>
<evidence type="ECO:0000256" key="2">
    <source>
        <dbReference type="ARBA" id="ARBA00022448"/>
    </source>
</evidence>
<evidence type="ECO:0000256" key="3">
    <source>
        <dbReference type="ARBA" id="ARBA00022475"/>
    </source>
</evidence>
<organism evidence="9 10">
    <name type="scientific">Acaryochloris marina (strain MBIC 11017)</name>
    <dbReference type="NCBI Taxonomy" id="329726"/>
    <lineage>
        <taxon>Bacteria</taxon>
        <taxon>Bacillati</taxon>
        <taxon>Cyanobacteriota</taxon>
        <taxon>Cyanophyceae</taxon>
        <taxon>Acaryochloridales</taxon>
        <taxon>Acaryochloridaceae</taxon>
        <taxon>Acaryochloris</taxon>
    </lineage>
</organism>
<evidence type="ECO:0000259" key="8">
    <source>
        <dbReference type="PROSITE" id="PS50928"/>
    </source>
</evidence>
<dbReference type="PROSITE" id="PS50928">
    <property type="entry name" value="ABC_TM1"/>
    <property type="match status" value="1"/>
</dbReference>
<dbReference type="OrthoDB" id="9773683at2"/>
<dbReference type="Gene3D" id="1.10.3720.10">
    <property type="entry name" value="MetI-like"/>
    <property type="match status" value="1"/>
</dbReference>
<keyword evidence="10" id="KW-1185">Reference proteome</keyword>
<dbReference type="GO" id="GO:0005886">
    <property type="term" value="C:plasma membrane"/>
    <property type="evidence" value="ECO:0007669"/>
    <property type="project" value="UniProtKB-SubCell"/>
</dbReference>
<comment type="subcellular location">
    <subcellularLocation>
        <location evidence="1 7">Cell membrane</location>
        <topology evidence="1 7">Multi-pass membrane protein</topology>
    </subcellularLocation>
</comment>
<gene>
    <name evidence="9" type="ordered locus">AM1_2080</name>
</gene>
<dbReference type="RefSeq" id="WP_012162584.1">
    <property type="nucleotide sequence ID" value="NC_009925.1"/>
</dbReference>
<name>B0BYS9_ACAM1</name>
<dbReference type="EMBL" id="CP000828">
    <property type="protein sequence ID" value="ABW27095.1"/>
    <property type="molecule type" value="Genomic_DNA"/>
</dbReference>
<reference evidence="9 10" key="1">
    <citation type="journal article" date="2008" name="Proc. Natl. Acad. Sci. U.S.A.">
        <title>Niche adaptation and genome expansion in the chlorophyll d-producing cyanobacterium Acaryochloris marina.</title>
        <authorList>
            <person name="Swingley W.D."/>
            <person name="Chen M."/>
            <person name="Cheung P.C."/>
            <person name="Conrad A.L."/>
            <person name="Dejesa L.C."/>
            <person name="Hao J."/>
            <person name="Honchak B.M."/>
            <person name="Karbach L.E."/>
            <person name="Kurdoglu A."/>
            <person name="Lahiri S."/>
            <person name="Mastrian S.D."/>
            <person name="Miyashita H."/>
            <person name="Page L."/>
            <person name="Ramakrishna P."/>
            <person name="Satoh S."/>
            <person name="Sattley W.M."/>
            <person name="Shimada Y."/>
            <person name="Taylor H.L."/>
            <person name="Tomo T."/>
            <person name="Tsuchiya T."/>
            <person name="Wang Z.T."/>
            <person name="Raymond J."/>
            <person name="Mimuro M."/>
            <person name="Blankenship R.E."/>
            <person name="Touchman J.W."/>
        </authorList>
    </citation>
    <scope>NUCLEOTIDE SEQUENCE [LARGE SCALE GENOMIC DNA]</scope>
    <source>
        <strain evidence="10">MBIC 11017</strain>
    </source>
</reference>
<dbReference type="GO" id="GO:0055085">
    <property type="term" value="P:transmembrane transport"/>
    <property type="evidence" value="ECO:0007669"/>
    <property type="project" value="InterPro"/>
</dbReference>
<evidence type="ECO:0000313" key="10">
    <source>
        <dbReference type="Proteomes" id="UP000000268"/>
    </source>
</evidence>
<accession>B0BYS9</accession>
<comment type="similarity">
    <text evidence="7">Belongs to the binding-protein-dependent transport system permease family.</text>
</comment>
<keyword evidence="5 7" id="KW-1133">Transmembrane helix</keyword>
<dbReference type="PANTHER" id="PTHR43163">
    <property type="entry name" value="DIPEPTIDE TRANSPORT SYSTEM PERMEASE PROTEIN DPPB-RELATED"/>
    <property type="match status" value="1"/>
</dbReference>
<proteinExistence type="inferred from homology"/>
<protein>
    <submittedName>
        <fullName evidence="9">Oligopeptide ABC transporter permease protein, putative</fullName>
    </submittedName>
</protein>
<dbReference type="Pfam" id="PF00528">
    <property type="entry name" value="BPD_transp_1"/>
    <property type="match status" value="1"/>
</dbReference>
<evidence type="ECO:0000256" key="1">
    <source>
        <dbReference type="ARBA" id="ARBA00004651"/>
    </source>
</evidence>
<dbReference type="eggNOG" id="COG0601">
    <property type="taxonomic scope" value="Bacteria"/>
</dbReference>
<keyword evidence="4 7" id="KW-0812">Transmembrane</keyword>
<keyword evidence="2 7" id="KW-0813">Transport</keyword>
<dbReference type="Proteomes" id="UP000000268">
    <property type="component" value="Chromosome"/>
</dbReference>
<dbReference type="InterPro" id="IPR035906">
    <property type="entry name" value="MetI-like_sf"/>
</dbReference>
<feature type="domain" description="ABC transmembrane type-1" evidence="8">
    <location>
        <begin position="95"/>
        <end position="300"/>
    </location>
</feature>
<evidence type="ECO:0000313" key="9">
    <source>
        <dbReference type="EMBL" id="ABW27095.1"/>
    </source>
</evidence>
<feature type="transmembrane region" description="Helical" evidence="7">
    <location>
        <begin position="135"/>
        <end position="156"/>
    </location>
</feature>
<evidence type="ECO:0000256" key="5">
    <source>
        <dbReference type="ARBA" id="ARBA00022989"/>
    </source>
</evidence>
<sequence>MVGYIIRRLLYIIPTILGVAVIIFVLFNVAGEDPVRIALGQHATPQAIADLEAQWGLDQPLWKQFLDFLRQIVTFDYGESYFTGERLSEAFASGALVSLSLTLPPFVLGLVINIVIAMMIAYYRGTWIDRFSTATAVIAMSVSYLVYIIAMQYFLAYELEWFPINGYAPGWDAIPYLALPWLIIIVVSIGPDVRIYRTIFLNEMQANYVRTARAKGVSERGVLFTHILKNAMIPILTFTIVAVPFLILGAFLMERFFSIPGLGDLMISAINNGDFPVLKGMTMYITITYALFNLITDLLIAAVDPRVKLN</sequence>
<dbReference type="Pfam" id="PF19300">
    <property type="entry name" value="BPD_transp_1_N"/>
    <property type="match status" value="1"/>
</dbReference>